<protein>
    <submittedName>
        <fullName evidence="2">Uncharacterized protein</fullName>
    </submittedName>
</protein>
<dbReference type="RefSeq" id="XP_001795333.1">
    <property type="nucleotide sequence ID" value="XM_001795281.1"/>
</dbReference>
<reference evidence="3" key="1">
    <citation type="journal article" date="2007" name="Plant Cell">
        <title>Dothideomycete-plant interactions illuminated by genome sequencing and EST analysis of the wheat pathogen Stagonospora nodorum.</title>
        <authorList>
            <person name="Hane J.K."/>
            <person name="Lowe R.G."/>
            <person name="Solomon P.S."/>
            <person name="Tan K.C."/>
            <person name="Schoch C.L."/>
            <person name="Spatafora J.W."/>
            <person name="Crous P.W."/>
            <person name="Kodira C."/>
            <person name="Birren B.W."/>
            <person name="Galagan J.E."/>
            <person name="Torriani S.F."/>
            <person name="McDonald B.A."/>
            <person name="Oliver R.P."/>
        </authorList>
    </citation>
    <scope>NUCLEOTIDE SEQUENCE [LARGE SCALE GENOMIC DNA]</scope>
    <source>
        <strain evidence="3">SN15 / ATCC MYA-4574 / FGSC 10173</strain>
    </source>
</reference>
<dbReference type="KEGG" id="pno:SNOG_04920"/>
<sequence>MYTQDRKAGSGGKPLARRGVKATGQARGEKRALIERDAAFAAHLLPSTHLPTSRSPAAELDPPPSVLADAVRQQS</sequence>
<name>Q0UTJ4_PHANO</name>
<evidence type="ECO:0000313" key="2">
    <source>
        <dbReference type="EMBL" id="EAT87311.1"/>
    </source>
</evidence>
<evidence type="ECO:0000313" key="3">
    <source>
        <dbReference type="Proteomes" id="UP000001055"/>
    </source>
</evidence>
<gene>
    <name evidence="2" type="ORF">SNOG_04920</name>
</gene>
<dbReference type="HOGENOM" id="CLU_2671888_0_0_1"/>
<evidence type="ECO:0000256" key="1">
    <source>
        <dbReference type="SAM" id="MobiDB-lite"/>
    </source>
</evidence>
<dbReference type="Proteomes" id="UP000001055">
    <property type="component" value="Unassembled WGS sequence"/>
</dbReference>
<feature type="region of interest" description="Disordered" evidence="1">
    <location>
        <begin position="45"/>
        <end position="75"/>
    </location>
</feature>
<dbReference type="AlphaFoldDB" id="Q0UTJ4"/>
<dbReference type="EMBL" id="CH445331">
    <property type="protein sequence ID" value="EAT87311.1"/>
    <property type="molecule type" value="Genomic_DNA"/>
</dbReference>
<accession>Q0UTJ4</accession>
<organism evidence="2 3">
    <name type="scientific">Phaeosphaeria nodorum (strain SN15 / ATCC MYA-4574 / FGSC 10173)</name>
    <name type="common">Glume blotch fungus</name>
    <name type="synonym">Parastagonospora nodorum</name>
    <dbReference type="NCBI Taxonomy" id="321614"/>
    <lineage>
        <taxon>Eukaryota</taxon>
        <taxon>Fungi</taxon>
        <taxon>Dikarya</taxon>
        <taxon>Ascomycota</taxon>
        <taxon>Pezizomycotina</taxon>
        <taxon>Dothideomycetes</taxon>
        <taxon>Pleosporomycetidae</taxon>
        <taxon>Pleosporales</taxon>
        <taxon>Pleosporineae</taxon>
        <taxon>Phaeosphaeriaceae</taxon>
        <taxon>Parastagonospora</taxon>
    </lineage>
</organism>
<proteinExistence type="predicted"/>
<feature type="region of interest" description="Disordered" evidence="1">
    <location>
        <begin position="1"/>
        <end position="30"/>
    </location>
</feature>
<dbReference type="GeneID" id="5972208"/>
<dbReference type="InParanoid" id="Q0UTJ4"/>